<dbReference type="InterPro" id="IPR006652">
    <property type="entry name" value="Kelch_1"/>
</dbReference>
<evidence type="ECO:0000256" key="1">
    <source>
        <dbReference type="ARBA" id="ARBA00022441"/>
    </source>
</evidence>
<evidence type="ECO:0000259" key="5">
    <source>
        <dbReference type="PROSITE" id="PS50097"/>
    </source>
</evidence>
<proteinExistence type="predicted"/>
<dbReference type="Gene3D" id="3.30.710.10">
    <property type="entry name" value="Potassium Channel Kv1.1, Chain A"/>
    <property type="match status" value="1"/>
</dbReference>
<dbReference type="Pfam" id="PF08433">
    <property type="entry name" value="KTI12"/>
    <property type="match status" value="1"/>
</dbReference>
<dbReference type="SMART" id="SM00875">
    <property type="entry name" value="BACK"/>
    <property type="match status" value="1"/>
</dbReference>
<dbReference type="Pfam" id="PF01344">
    <property type="entry name" value="Kelch_1"/>
    <property type="match status" value="2"/>
</dbReference>
<evidence type="ECO:0000313" key="7">
    <source>
        <dbReference type="Proteomes" id="UP001175271"/>
    </source>
</evidence>
<organism evidence="6 7">
    <name type="scientific">Steinernema hermaphroditum</name>
    <dbReference type="NCBI Taxonomy" id="289476"/>
    <lineage>
        <taxon>Eukaryota</taxon>
        <taxon>Metazoa</taxon>
        <taxon>Ecdysozoa</taxon>
        <taxon>Nematoda</taxon>
        <taxon>Chromadorea</taxon>
        <taxon>Rhabditida</taxon>
        <taxon>Tylenchina</taxon>
        <taxon>Panagrolaimomorpha</taxon>
        <taxon>Strongyloidoidea</taxon>
        <taxon>Steinernematidae</taxon>
        <taxon>Steinernema</taxon>
    </lineage>
</organism>
<keyword evidence="3" id="KW-0547">Nucleotide-binding</keyword>
<dbReference type="PANTHER" id="PTHR45632">
    <property type="entry name" value="LD33804P"/>
    <property type="match status" value="1"/>
</dbReference>
<comment type="caution">
    <text evidence="6">The sequence shown here is derived from an EMBL/GenBank/DDBJ whole genome shotgun (WGS) entry which is preliminary data.</text>
</comment>
<name>A0AA39I477_9BILA</name>
<gene>
    <name evidence="6" type="ORF">QR680_012509</name>
</gene>
<dbReference type="SUPFAM" id="SSF50965">
    <property type="entry name" value="Galactose oxidase, central domain"/>
    <property type="match status" value="1"/>
</dbReference>
<dbReference type="AlphaFoldDB" id="A0AA39I477"/>
<dbReference type="SMART" id="SM00612">
    <property type="entry name" value="Kelch"/>
    <property type="match status" value="6"/>
</dbReference>
<keyword evidence="2" id="KW-0677">Repeat</keyword>
<sequence length="894" mass="99754">MPLLLVTGGPSSGKTTVVERIVEHFSAKGFKGKVTVVKDSDFLHFSRLNYNDSQKEREHRNFLRSMVQKELTKDGIVICDSLNYIKGFRYELFCIGKLVQTTYAVVHCDAVEATCSWLNEQKCEEERYPVAKIQELLMRYEHPEAKNRWDSPLYVVKIGKRETSAPVDPEDMSVDFDYPSPRFADVPLDEIYSGLLDGKALAANLSTQSAPLAATNFLHELDRVTQEIVASIMEQQRMAVVGDRFVVPYVPEGDEKVLFKKMRTLPELARLRRQFITYTKMHPVEGSSKIAFDGIPAQRSLLNPQAMFSTQMHNFCLDLADEDDEVVWLDVGGDFHRNAFGTLNQIRQCGQLCDVVLSAEGQKFSAHRLVLAASIPFFHAMFTTDMSEMHKKEIEMKEFDGSTLEQIVNYAYTGRIRVCAINVQSIMLAAHYLRLSEIVDLCGDFLKTRLQPGNVLGIREFATTLNCPSVVQATDRYLQKHFLSVVQAEEFLALPIGTLLAILSRDQLFVESEEDVFKAALRWLEHDPIARARYSSRVLVAVRLPLLKPQFITDHVASNPIIRSSLECRDLVDEAKDYHLIPERRNLLTTFRTIRRCCHDVPGQIFAIGGLTAASSFGTPMSTVEMYDPLSSKWTQATPMTTFRSRVGVAVVNRDLFAIGGFDGHDRLRTVEVMRCDTHQWEEIASLHNKRSALAAAALNGRLFVCGGYDGICSLPSVEIYNAASNKWTMGIPMNSPRSASGIAVVDDRLFVIGGHDGMSIFDSVEVFNAESCEWSAVKPMRSKRCRLGAAALDGRIFVCGGYDGRNVLSSAEVYDPATDQWTDIAPMNFCRGRVALVANSGLLYAIAGNNGETNLSSMEVYDPATDQWSVEQCLTAHEGGVGVGVVPVSTKEI</sequence>
<dbReference type="InterPro" id="IPR011705">
    <property type="entry name" value="BACK"/>
</dbReference>
<dbReference type="SUPFAM" id="SSF52540">
    <property type="entry name" value="P-loop containing nucleoside triphosphate hydrolases"/>
    <property type="match status" value="1"/>
</dbReference>
<keyword evidence="4" id="KW-0067">ATP-binding</keyword>
<dbReference type="EMBL" id="JAUCMV010000002">
    <property type="protein sequence ID" value="KAK0416474.1"/>
    <property type="molecule type" value="Genomic_DNA"/>
</dbReference>
<dbReference type="InterPro" id="IPR011043">
    <property type="entry name" value="Gal_Oxase/kelch_b-propeller"/>
</dbReference>
<evidence type="ECO:0000256" key="3">
    <source>
        <dbReference type="ARBA" id="ARBA00022741"/>
    </source>
</evidence>
<dbReference type="SUPFAM" id="SSF54695">
    <property type="entry name" value="POZ domain"/>
    <property type="match status" value="1"/>
</dbReference>
<dbReference type="PROSITE" id="PS50097">
    <property type="entry name" value="BTB"/>
    <property type="match status" value="1"/>
</dbReference>
<evidence type="ECO:0000256" key="2">
    <source>
        <dbReference type="ARBA" id="ARBA00022737"/>
    </source>
</evidence>
<dbReference type="PANTHER" id="PTHR45632:SF3">
    <property type="entry name" value="KELCH-LIKE PROTEIN 32"/>
    <property type="match status" value="1"/>
</dbReference>
<dbReference type="InterPro" id="IPR015915">
    <property type="entry name" value="Kelch-typ_b-propeller"/>
</dbReference>
<dbReference type="Gene3D" id="3.40.50.300">
    <property type="entry name" value="P-loop containing nucleotide triphosphate hydrolases"/>
    <property type="match status" value="1"/>
</dbReference>
<dbReference type="InterPro" id="IPR000210">
    <property type="entry name" value="BTB/POZ_dom"/>
</dbReference>
<dbReference type="InterPro" id="IPR013641">
    <property type="entry name" value="KTI12/PSTK"/>
</dbReference>
<dbReference type="SMART" id="SM00225">
    <property type="entry name" value="BTB"/>
    <property type="match status" value="1"/>
</dbReference>
<dbReference type="Pfam" id="PF07707">
    <property type="entry name" value="BACK"/>
    <property type="match status" value="1"/>
</dbReference>
<dbReference type="FunFam" id="1.25.40.420:FF:000001">
    <property type="entry name" value="Kelch-like family member 12"/>
    <property type="match status" value="1"/>
</dbReference>
<dbReference type="Gene3D" id="2.120.10.80">
    <property type="entry name" value="Kelch-type beta propeller"/>
    <property type="match status" value="1"/>
</dbReference>
<protein>
    <recommendedName>
        <fullName evidence="5">BTB domain-containing protein</fullName>
    </recommendedName>
</protein>
<evidence type="ECO:0000256" key="4">
    <source>
        <dbReference type="ARBA" id="ARBA00022840"/>
    </source>
</evidence>
<dbReference type="Proteomes" id="UP001175271">
    <property type="component" value="Unassembled WGS sequence"/>
</dbReference>
<dbReference type="GO" id="GO:0005524">
    <property type="term" value="F:ATP binding"/>
    <property type="evidence" value="ECO:0007669"/>
    <property type="project" value="UniProtKB-KW"/>
</dbReference>
<dbReference type="InterPro" id="IPR027417">
    <property type="entry name" value="P-loop_NTPase"/>
</dbReference>
<keyword evidence="7" id="KW-1185">Reference proteome</keyword>
<accession>A0AA39I477</accession>
<feature type="domain" description="BTB" evidence="5">
    <location>
        <begin position="353"/>
        <end position="420"/>
    </location>
</feature>
<keyword evidence="1" id="KW-0880">Kelch repeat</keyword>
<reference evidence="6" key="1">
    <citation type="submission" date="2023-06" db="EMBL/GenBank/DDBJ databases">
        <title>Genomic analysis of the entomopathogenic nematode Steinernema hermaphroditum.</title>
        <authorList>
            <person name="Schwarz E.M."/>
            <person name="Heppert J.K."/>
            <person name="Baniya A."/>
            <person name="Schwartz H.T."/>
            <person name="Tan C.-H."/>
            <person name="Antoshechkin I."/>
            <person name="Sternberg P.W."/>
            <person name="Goodrich-Blair H."/>
            <person name="Dillman A.R."/>
        </authorList>
    </citation>
    <scope>NUCLEOTIDE SEQUENCE</scope>
    <source>
        <strain evidence="6">PS9179</strain>
        <tissue evidence="6">Whole animal</tissue>
    </source>
</reference>
<dbReference type="Gene3D" id="1.25.40.420">
    <property type="match status" value="1"/>
</dbReference>
<dbReference type="Pfam" id="PF24681">
    <property type="entry name" value="Kelch_KLHDC2_KLHL20_DRC7"/>
    <property type="match status" value="1"/>
</dbReference>
<dbReference type="InterPro" id="IPR011333">
    <property type="entry name" value="SKP1/BTB/POZ_sf"/>
</dbReference>
<dbReference type="Pfam" id="PF00651">
    <property type="entry name" value="BTB"/>
    <property type="match status" value="1"/>
</dbReference>
<evidence type="ECO:0000313" key="6">
    <source>
        <dbReference type="EMBL" id="KAK0416474.1"/>
    </source>
</evidence>